<dbReference type="Gene3D" id="3.30.230.10">
    <property type="match status" value="1"/>
</dbReference>
<keyword evidence="6" id="KW-0799">Topoisomerase</keyword>
<dbReference type="SUPFAM" id="SSF54211">
    <property type="entry name" value="Ribosomal protein S5 domain 2-like"/>
    <property type="match status" value="1"/>
</dbReference>
<keyword evidence="11" id="KW-1185">Reference proteome</keyword>
<dbReference type="InterPro" id="IPR014721">
    <property type="entry name" value="Ribsml_uS5_D2-typ_fold_subgr"/>
</dbReference>
<gene>
    <name evidence="10" type="ORF">OHA91_34845</name>
</gene>
<dbReference type="Pfam" id="PF00204">
    <property type="entry name" value="DNA_gyraseB"/>
    <property type="match status" value="1"/>
</dbReference>
<comment type="catalytic activity">
    <reaction evidence="1">
        <text>ATP-dependent breakage, passage and rejoining of double-stranded DNA.</text>
        <dbReference type="EC" id="5.6.2.2"/>
    </reaction>
</comment>
<evidence type="ECO:0000256" key="6">
    <source>
        <dbReference type="ARBA" id="ARBA00023029"/>
    </source>
</evidence>
<evidence type="ECO:0000256" key="5">
    <source>
        <dbReference type="ARBA" id="ARBA00022840"/>
    </source>
</evidence>
<evidence type="ECO:0000256" key="3">
    <source>
        <dbReference type="ARBA" id="ARBA00012895"/>
    </source>
</evidence>
<protein>
    <recommendedName>
        <fullName evidence="3">DNA topoisomerase (ATP-hydrolyzing)</fullName>
        <ecNumber evidence="3">5.6.2.2</ecNumber>
    </recommendedName>
</protein>
<evidence type="ECO:0000256" key="1">
    <source>
        <dbReference type="ARBA" id="ARBA00000185"/>
    </source>
</evidence>
<keyword evidence="7" id="KW-0238">DNA-binding</keyword>
<dbReference type="InterPro" id="IPR020568">
    <property type="entry name" value="Ribosomal_Su5_D2-typ_SF"/>
</dbReference>
<dbReference type="SMART" id="SM00433">
    <property type="entry name" value="TOP2c"/>
    <property type="match status" value="1"/>
</dbReference>
<keyword evidence="8" id="KW-0413">Isomerase</keyword>
<dbReference type="InterPro" id="IPR000565">
    <property type="entry name" value="Topo_IIA_B"/>
</dbReference>
<evidence type="ECO:0000313" key="11">
    <source>
        <dbReference type="Proteomes" id="UP001432312"/>
    </source>
</evidence>
<dbReference type="InterPro" id="IPR036890">
    <property type="entry name" value="HATPase_C_sf"/>
</dbReference>
<dbReference type="PANTHER" id="PTHR45866">
    <property type="entry name" value="DNA GYRASE/TOPOISOMERASE SUBUNIT B"/>
    <property type="match status" value="1"/>
</dbReference>
<evidence type="ECO:0000256" key="2">
    <source>
        <dbReference type="ARBA" id="ARBA00010708"/>
    </source>
</evidence>
<dbReference type="PRINTS" id="PR01159">
    <property type="entry name" value="DNAGYRASEB"/>
</dbReference>
<dbReference type="EMBL" id="CP108036">
    <property type="protein sequence ID" value="WUN83241.1"/>
    <property type="molecule type" value="Genomic_DNA"/>
</dbReference>
<keyword evidence="4" id="KW-0547">Nucleotide-binding</keyword>
<dbReference type="InterPro" id="IPR013506">
    <property type="entry name" value="Topo_IIA_bsu_dom2"/>
</dbReference>
<reference evidence="10" key="1">
    <citation type="submission" date="2022-10" db="EMBL/GenBank/DDBJ databases">
        <title>The complete genomes of actinobacterial strains from the NBC collection.</title>
        <authorList>
            <person name="Joergensen T.S."/>
            <person name="Alvarez Arevalo M."/>
            <person name="Sterndorff E.B."/>
            <person name="Faurdal D."/>
            <person name="Vuksanovic O."/>
            <person name="Mourched A.-S."/>
            <person name="Charusanti P."/>
            <person name="Shaw S."/>
            <person name="Blin K."/>
            <person name="Weber T."/>
        </authorList>
    </citation>
    <scope>NUCLEOTIDE SEQUENCE</scope>
    <source>
        <strain evidence="10">NBC_00303</strain>
    </source>
</reference>
<evidence type="ECO:0000256" key="7">
    <source>
        <dbReference type="ARBA" id="ARBA00023125"/>
    </source>
</evidence>
<evidence type="ECO:0000259" key="9">
    <source>
        <dbReference type="Pfam" id="PF00204"/>
    </source>
</evidence>
<proteinExistence type="inferred from homology"/>
<evidence type="ECO:0000256" key="8">
    <source>
        <dbReference type="ARBA" id="ARBA00023235"/>
    </source>
</evidence>
<accession>A0ABZ1QKY1</accession>
<evidence type="ECO:0000313" key="10">
    <source>
        <dbReference type="EMBL" id="WUN83241.1"/>
    </source>
</evidence>
<dbReference type="SUPFAM" id="SSF55874">
    <property type="entry name" value="ATPase domain of HSP90 chaperone/DNA topoisomerase II/histidine kinase"/>
    <property type="match status" value="1"/>
</dbReference>
<dbReference type="RefSeq" id="WP_031157430.1">
    <property type="nucleotide sequence ID" value="NZ_CP108036.1"/>
</dbReference>
<evidence type="ECO:0000256" key="4">
    <source>
        <dbReference type="ARBA" id="ARBA00022741"/>
    </source>
</evidence>
<organism evidence="10 11">
    <name type="scientific">Streptomyces erythrochromogenes</name>
    <dbReference type="NCBI Taxonomy" id="285574"/>
    <lineage>
        <taxon>Bacteria</taxon>
        <taxon>Bacillati</taxon>
        <taxon>Actinomycetota</taxon>
        <taxon>Actinomycetes</taxon>
        <taxon>Kitasatosporales</taxon>
        <taxon>Streptomycetaceae</taxon>
        <taxon>Streptomyces</taxon>
    </lineage>
</organism>
<name>A0ABZ1QKY1_9ACTN</name>
<comment type="similarity">
    <text evidence="2">Belongs to the type II topoisomerase GyrB family.</text>
</comment>
<keyword evidence="5" id="KW-0067">ATP-binding</keyword>
<dbReference type="PANTHER" id="PTHR45866:SF1">
    <property type="entry name" value="DNA GYRASE SUBUNIT B, MITOCHONDRIAL"/>
    <property type="match status" value="1"/>
</dbReference>
<dbReference type="PRINTS" id="PR00418">
    <property type="entry name" value="TPI2FAMILY"/>
</dbReference>
<dbReference type="GeneID" id="95501340"/>
<dbReference type="EC" id="5.6.2.2" evidence="3"/>
<dbReference type="InterPro" id="IPR001241">
    <property type="entry name" value="Topo_IIA"/>
</dbReference>
<sequence length="389" mass="41433">MSAESTGYDAARITVLEGREAVRKRAGMYVGSTGLRGLHHMLLDEVGRAVNASLSGRGGRVEVTLTPDAGVRVTDDGPGMPFEDCADTGRPGLETQLTQLFAGAQERHGRRTVFMGPWAAAPSVTNALSSRLTAEVRREGVRRVQEFARGVALCPPTDAGPAAESGTTLTFRPDAAIFETVECSFAALAARLTELAFLNPGLDLVLTDERSPDGPQRARLRFLGGVGEFVALLDAQAGEHLGADVIAFEREDPRMAGNMEVALSWSGTHEERVRGFVNSMATLNGGTHETGLREGVAAAVDAYARAQGLLTAADPEVRADRVGADLTAVVSVKLDHPELIDCTRRSLGNVAVRACVAEAVREHLGTWLEEHPREAGKVVARILRAPVRD</sequence>
<dbReference type="Proteomes" id="UP001432312">
    <property type="component" value="Chromosome"/>
</dbReference>
<feature type="domain" description="DNA topoisomerase type IIA subunit B" evidence="9">
    <location>
        <begin position="225"/>
        <end position="385"/>
    </location>
</feature>
<dbReference type="Gene3D" id="3.30.565.10">
    <property type="entry name" value="Histidine kinase-like ATPase, C-terminal domain"/>
    <property type="match status" value="1"/>
</dbReference>